<dbReference type="PANTHER" id="PTHR34283:SF1">
    <property type="entry name" value="PROTEIN RESPONSE TO LOW SULFUR 1"/>
    <property type="match status" value="1"/>
</dbReference>
<evidence type="ECO:0000313" key="2">
    <source>
        <dbReference type="EMBL" id="KAJ4783903.1"/>
    </source>
</evidence>
<dbReference type="GO" id="GO:0098869">
    <property type="term" value="P:cellular oxidant detoxification"/>
    <property type="evidence" value="ECO:0007669"/>
    <property type="project" value="InterPro"/>
</dbReference>
<dbReference type="AlphaFoldDB" id="A0AAV8F009"/>
<evidence type="ECO:0000256" key="1">
    <source>
        <dbReference type="SAM" id="Coils"/>
    </source>
</evidence>
<protein>
    <submittedName>
        <fullName evidence="2">UP-9A</fullName>
    </submittedName>
</protein>
<keyword evidence="3" id="KW-1185">Reference proteome</keyword>
<gene>
    <name evidence="2" type="ORF">LUZ62_035149</name>
</gene>
<keyword evidence="1" id="KW-0175">Coiled coil</keyword>
<organism evidence="2 3">
    <name type="scientific">Rhynchospora pubera</name>
    <dbReference type="NCBI Taxonomy" id="906938"/>
    <lineage>
        <taxon>Eukaryota</taxon>
        <taxon>Viridiplantae</taxon>
        <taxon>Streptophyta</taxon>
        <taxon>Embryophyta</taxon>
        <taxon>Tracheophyta</taxon>
        <taxon>Spermatophyta</taxon>
        <taxon>Magnoliopsida</taxon>
        <taxon>Liliopsida</taxon>
        <taxon>Poales</taxon>
        <taxon>Cyperaceae</taxon>
        <taxon>Cyperoideae</taxon>
        <taxon>Rhynchosporeae</taxon>
        <taxon>Rhynchospora</taxon>
    </lineage>
</organism>
<comment type="caution">
    <text evidence="2">The sequence shown here is derived from an EMBL/GenBank/DDBJ whole genome shotgun (WGS) entry which is preliminary data.</text>
</comment>
<dbReference type="Proteomes" id="UP001140206">
    <property type="component" value="Chromosome 2"/>
</dbReference>
<dbReference type="PANTHER" id="PTHR34283">
    <property type="entry name" value="PROTEIN RESPONSE TO LOW SULFUR 1"/>
    <property type="match status" value="1"/>
</dbReference>
<feature type="coiled-coil region" evidence="1">
    <location>
        <begin position="15"/>
        <end position="53"/>
    </location>
</feature>
<dbReference type="EMBL" id="JAMFTS010000002">
    <property type="protein sequence ID" value="KAJ4783903.1"/>
    <property type="molecule type" value="Genomic_DNA"/>
</dbReference>
<reference evidence="2" key="1">
    <citation type="submission" date="2022-08" db="EMBL/GenBank/DDBJ databases">
        <authorList>
            <person name="Marques A."/>
        </authorList>
    </citation>
    <scope>NUCLEOTIDE SEQUENCE</scope>
    <source>
        <strain evidence="2">RhyPub2mFocal</strain>
        <tissue evidence="2">Leaves</tissue>
    </source>
</reference>
<dbReference type="InterPro" id="IPR039282">
    <property type="entry name" value="LSU"/>
</dbReference>
<proteinExistence type="predicted"/>
<accession>A0AAV8F009</accession>
<name>A0AAV8F009_9POAL</name>
<sequence>MAIKTTKPIEAEAEIDYLRRRNAELEKELSERREREEEEEERLCVQLGELEEEAIEEVHMYRHHIKALSEQLELAKKVLVRSGLTAINGASLVLDD</sequence>
<evidence type="ECO:0000313" key="3">
    <source>
        <dbReference type="Proteomes" id="UP001140206"/>
    </source>
</evidence>